<feature type="domain" description="Dynein heavy chain coiled coil stalk" evidence="3">
    <location>
        <begin position="16"/>
        <end position="207"/>
    </location>
</feature>
<dbReference type="Pfam" id="PF18199">
    <property type="entry name" value="Dynein_C"/>
    <property type="match status" value="1"/>
</dbReference>
<dbReference type="Gene3D" id="3.40.50.300">
    <property type="entry name" value="P-loop containing nucleotide triphosphate hydrolases"/>
    <property type="match status" value="2"/>
</dbReference>
<dbReference type="Pfam" id="PF12777">
    <property type="entry name" value="MT"/>
    <property type="match status" value="1"/>
</dbReference>
<reference evidence="7" key="1">
    <citation type="submission" date="2022-03" db="EMBL/GenBank/DDBJ databases">
        <authorList>
            <person name="Martin H S."/>
        </authorList>
    </citation>
    <scope>NUCLEOTIDE SEQUENCE</scope>
</reference>
<dbReference type="Gene3D" id="1.20.1270.280">
    <property type="match status" value="1"/>
</dbReference>
<accession>A0ABN8HWN0</accession>
<dbReference type="Pfam" id="PF03028">
    <property type="entry name" value="Dynein_heavy"/>
    <property type="match status" value="1"/>
</dbReference>
<dbReference type="InterPro" id="IPR042219">
    <property type="entry name" value="AAA_lid_11_sf"/>
</dbReference>
<evidence type="ECO:0000259" key="5">
    <source>
        <dbReference type="Pfam" id="PF18198"/>
    </source>
</evidence>
<dbReference type="InterPro" id="IPR041228">
    <property type="entry name" value="Dynein_C"/>
</dbReference>
<dbReference type="Gene3D" id="1.10.8.1220">
    <property type="match status" value="1"/>
</dbReference>
<evidence type="ECO:0008006" key="9">
    <source>
        <dbReference type="Google" id="ProtNLM"/>
    </source>
</evidence>
<name>A0ABN8HWN0_9NEOP</name>
<evidence type="ECO:0000256" key="1">
    <source>
        <dbReference type="SAM" id="Coils"/>
    </source>
</evidence>
<dbReference type="PANTHER" id="PTHR22878:SF70">
    <property type="entry name" value="DYNEIN HEAVY CHAIN 2, AXONEMAL"/>
    <property type="match status" value="1"/>
</dbReference>
<feature type="domain" description="Dynein heavy chain C-terminal" evidence="6">
    <location>
        <begin position="995"/>
        <end position="1134"/>
    </location>
</feature>
<evidence type="ECO:0000259" key="3">
    <source>
        <dbReference type="Pfam" id="PF12777"/>
    </source>
</evidence>
<dbReference type="InterPro" id="IPR041658">
    <property type="entry name" value="AAA_lid_11"/>
</dbReference>
<keyword evidence="1" id="KW-0175">Coiled coil</keyword>
<dbReference type="Proteomes" id="UP000837857">
    <property type="component" value="Chromosome 10"/>
</dbReference>
<dbReference type="Pfam" id="PF12781">
    <property type="entry name" value="AAA_9"/>
    <property type="match status" value="1"/>
</dbReference>
<feature type="non-terminal residue" evidence="7">
    <location>
        <position position="1168"/>
    </location>
</feature>
<dbReference type="InterPro" id="IPR035706">
    <property type="entry name" value="AAA_9"/>
</dbReference>
<sequence>MDANGKAYEDYWGPSQKMLGDMKFLESLKNYDKDNIPPAIMKRIREKYIPDREFDPVVIAKVSSACEGLCRWVRAMDVYDRVIKVVAPKKAALAEAEAELQVQMNTLNEKRAQLQGVLDKLQALNDEFAEMTRKKKGLEDEIDLCSTKLSRAEQLIGGLGGERDRWTQLAFQLQQLLDNIIGDVLLSAGFIAYLGPYTVSYRREVIQIWNQRTKMLDIPCSDTFSLISTLGEPVVIRAWNIAGLPVDAFSIENGIIVEKSRRWPLMIDPQEQANKWVKNMERENHLKVIKLTDPNYTRVLENAIQMGLPVLLENIREQLDAVLEPVLLRNVFRSGGMDCLKFGDNILEYNDSFRFYITTRLSNPHYLPEIAVKVTMLNFMITPQGLEDQLLGIVVAQDRPELELKKNQLIVEGANNKRTLKEIEDKILEVLSSAGNILEDESANQILSSSKLLSIEIEAKQAAAAVTELEIDEARRLYVPVSEHSSVLFFCISDLATIDPMYQYSLNWFINLYNQAIVNSPKSDDLPVRLEGLNNYFTRSIYENVCRSLFEKDKLIFSLVLTLGLLRPKGEIDDDLVTFLLTGGVALENPYENPAPSWLSEKSWSEIVRSSNLKGLEGFKENFESNLKSWKDFYDLSAPQESDLPAPYGDIKGIPKLIMFRCIRPDKLIPLVQQYVAESLGRSYIEPPPFDLQRSYEDSNCCSPLIFILSPGSDPMSGLVKFSMERKVVTFETISLGQGQGPIAANMIAQAITTGGWVVLQNCHVMDSWMGELERICAEVITPQQTHAQFRCWLTSYPSKAFPVTVLQNGVKMTNEAPKGLKNNMYRSYTTDPISEPEFYISCPRTEEWRRLLFALCFFHALVQERRAFGPLGWNIAYEFNESDLRICIMQLQMFLTEYAETPFDALNYLAGECNYGGRVTDDKDRRLILSLLSIFYNEQVTTDPDYSFSPSGDYRIPPSMDYNSVLEHIKALPMIAKPEVFGLHENADITKDNKETAALLYGCLLTQACASSGAGAQGGEGGGAADLTRELLARLPNVYDVAAVARAYPVQYYNSMNTVLKQELIRYNRLLVVVRRTLHGVNLAAQGLAIMSAELEECADAFLKGLVPAAWMAKSYPSMKPLGSYMTDFLARFLSPLFYRGRGYAVARTGSPHGKGHSGVGTTVYTV</sequence>
<dbReference type="Gene3D" id="6.10.140.1060">
    <property type="match status" value="1"/>
</dbReference>
<dbReference type="InterPro" id="IPR024743">
    <property type="entry name" value="Dynein_HC_stalk"/>
</dbReference>
<evidence type="ECO:0000259" key="2">
    <source>
        <dbReference type="Pfam" id="PF03028"/>
    </source>
</evidence>
<evidence type="ECO:0000259" key="4">
    <source>
        <dbReference type="Pfam" id="PF12781"/>
    </source>
</evidence>
<gene>
    <name evidence="7" type="ORF">IPOD504_LOCUS1455</name>
</gene>
<evidence type="ECO:0000313" key="8">
    <source>
        <dbReference type="Proteomes" id="UP000837857"/>
    </source>
</evidence>
<evidence type="ECO:0000313" key="7">
    <source>
        <dbReference type="EMBL" id="CAH2038093.1"/>
    </source>
</evidence>
<feature type="domain" description="Dynein heavy chain AAA lid" evidence="5">
    <location>
        <begin position="849"/>
        <end position="988"/>
    </location>
</feature>
<protein>
    <recommendedName>
        <fullName evidence="9">Dynein heavy chain</fullName>
    </recommendedName>
</protein>
<dbReference type="InterPro" id="IPR027417">
    <property type="entry name" value="P-loop_NTPase"/>
</dbReference>
<keyword evidence="8" id="KW-1185">Reference proteome</keyword>
<dbReference type="Gene3D" id="1.10.8.720">
    <property type="entry name" value="Region D6 of dynein motor"/>
    <property type="match status" value="1"/>
</dbReference>
<dbReference type="Gene3D" id="1.20.920.20">
    <property type="match status" value="1"/>
</dbReference>
<feature type="domain" description="Dynein heavy chain ATP-binding dynein motor region" evidence="4">
    <location>
        <begin position="237"/>
        <end position="457"/>
    </location>
</feature>
<feature type="domain" description="Dynein heavy chain region D6 P-loop" evidence="2">
    <location>
        <begin position="701"/>
        <end position="814"/>
    </location>
</feature>
<dbReference type="InterPro" id="IPR004273">
    <property type="entry name" value="Dynein_heavy_D6_P-loop"/>
</dbReference>
<dbReference type="EMBL" id="OW152822">
    <property type="protein sequence ID" value="CAH2038093.1"/>
    <property type="molecule type" value="Genomic_DNA"/>
</dbReference>
<evidence type="ECO:0000259" key="6">
    <source>
        <dbReference type="Pfam" id="PF18199"/>
    </source>
</evidence>
<dbReference type="InterPro" id="IPR026983">
    <property type="entry name" value="DHC"/>
</dbReference>
<dbReference type="Pfam" id="PF18198">
    <property type="entry name" value="AAA_lid_11"/>
    <property type="match status" value="1"/>
</dbReference>
<dbReference type="PANTHER" id="PTHR22878">
    <property type="entry name" value="DYNEIN HEAVY CHAIN 6, AXONEMAL-LIKE-RELATED"/>
    <property type="match status" value="1"/>
</dbReference>
<feature type="coiled-coil region" evidence="1">
    <location>
        <begin position="90"/>
        <end position="155"/>
    </location>
</feature>
<organism evidence="7 8">
    <name type="scientific">Iphiclides podalirius</name>
    <name type="common">scarce swallowtail</name>
    <dbReference type="NCBI Taxonomy" id="110791"/>
    <lineage>
        <taxon>Eukaryota</taxon>
        <taxon>Metazoa</taxon>
        <taxon>Ecdysozoa</taxon>
        <taxon>Arthropoda</taxon>
        <taxon>Hexapoda</taxon>
        <taxon>Insecta</taxon>
        <taxon>Pterygota</taxon>
        <taxon>Neoptera</taxon>
        <taxon>Endopterygota</taxon>
        <taxon>Lepidoptera</taxon>
        <taxon>Glossata</taxon>
        <taxon>Ditrysia</taxon>
        <taxon>Papilionoidea</taxon>
        <taxon>Papilionidae</taxon>
        <taxon>Papilioninae</taxon>
        <taxon>Iphiclides</taxon>
    </lineage>
</organism>
<proteinExistence type="predicted"/>